<dbReference type="CDD" id="cd06225">
    <property type="entry name" value="HAMP"/>
    <property type="match status" value="1"/>
</dbReference>
<sequence length="921" mass="104945">MKKSITALLLVLLLLGCAGTYLGTNKDSLKLWPFHLTMPFDGLSKAVSDVHNNVFVIDNAKKTLHKLDSEGVLQFSITSDTGKNGELYRFNDMAVDDAGYIYTIRTLLDPYGIEVKSEQIVRYKPDGQFDRSLFNVDYNDATSKRYRIGSLRNVQVREGAVYYFNDEVQQLALYKIPTGDSAADPELVSRVKLPANKYVAEADGYKLGEMYYSTRSGEIYKVQLDGQSQLVYPLAGLDRTRRNFPESMHIDNNGRLVFIDFNNRAITRFDPKQPFVVETIMNEEKAKASGVELAFDATTISVDQDGSLIIVESAQMNRLLKNGTLTPTQTEATYNKDAQHRFHIAWFIAIISGLLVLYALKLLFVNVLQRRLPLMMKQILILVPVIAAAMILLSTVIYNSFSQKMEEETFSELVLLARNGQNLVDGDKLESISSPLDYRGEDYVSFRRKIQNVFENNVSDDNQGFYKAVYKYENGVIYRIMEDDDGMHMFNPFMQTPENQQVVLEGKPATGQWKDFSGEWRYAIAPIYNKSGKIVGVFETSKNLDGLIKHRHAVLSSIIRNITLISVGLLIVLMVMTYVLLYAIRKLRNSVGEIAKGKWDTVVTISTRDEVSDLGDSVNTMSARIRDYITKVENFSESYYRFVPQQFLRLLNKESILDVELGDQVEQHMSILIFNIRDFFQMSKRLTPEENFNFVNSYLKRFGPYVRNHNGFMNKYLGAGFMALFPNQPDAALNACIDMRKELEIYNMHRAKVNYPPLDIGIGLHKGALRLGIVGEEQRLEGNVISDGVNLATMLEKMTEPLGVSVLITDHVVEALDNPSSFQYRNLGLIQVEGVKEPLHLYDMYQGDPETLRTLKDRTKALFEQAVTYYQVGRFYDAREAFLMVIKQNRQDKAAQLYFYMCDEYFQHGTTAEWNGTLSVS</sequence>
<reference evidence="9" key="1">
    <citation type="journal article" date="2019" name="Int. J. Syst. Evol. Microbiol.">
        <title>The Global Catalogue of Microorganisms (GCM) 10K type strain sequencing project: providing services to taxonomists for standard genome sequencing and annotation.</title>
        <authorList>
            <consortium name="The Broad Institute Genomics Platform"/>
            <consortium name="The Broad Institute Genome Sequencing Center for Infectious Disease"/>
            <person name="Wu L."/>
            <person name="Ma J."/>
        </authorList>
    </citation>
    <scope>NUCLEOTIDE SEQUENCE [LARGE SCALE GENOMIC DNA]</scope>
    <source>
        <strain evidence="9">KACC 11904</strain>
    </source>
</reference>
<dbReference type="Pfam" id="PF00211">
    <property type="entry name" value="Guanylate_cyc"/>
    <property type="match status" value="1"/>
</dbReference>
<dbReference type="PANTHER" id="PTHR43081:SF1">
    <property type="entry name" value="ADENYLATE CYCLASE, TERMINAL-DIFFERENTIATION SPECIFIC"/>
    <property type="match status" value="1"/>
</dbReference>
<comment type="caution">
    <text evidence="8">The sequence shown here is derived from an EMBL/GenBank/DDBJ whole genome shotgun (WGS) entry which is preliminary data.</text>
</comment>
<dbReference type="InterPro" id="IPR050697">
    <property type="entry name" value="Adenylyl/Guanylyl_Cyclase_3/4"/>
</dbReference>
<feature type="transmembrane region" description="Helical" evidence="5">
    <location>
        <begin position="344"/>
        <end position="367"/>
    </location>
</feature>
<keyword evidence="4 5" id="KW-0472">Membrane</keyword>
<dbReference type="PROSITE" id="PS51257">
    <property type="entry name" value="PROKAR_LIPOPROTEIN"/>
    <property type="match status" value="1"/>
</dbReference>
<proteinExistence type="inferred from homology"/>
<dbReference type="PANTHER" id="PTHR43081">
    <property type="entry name" value="ADENYLATE CYCLASE, TERMINAL-DIFFERENTIATION SPECIFIC-RELATED"/>
    <property type="match status" value="1"/>
</dbReference>
<gene>
    <name evidence="8" type="ORF">ACFPOG_16080</name>
</gene>
<feature type="transmembrane region" description="Helical" evidence="5">
    <location>
        <begin position="562"/>
        <end position="584"/>
    </location>
</feature>
<evidence type="ECO:0000256" key="5">
    <source>
        <dbReference type="SAM" id="Phobius"/>
    </source>
</evidence>
<evidence type="ECO:0000256" key="2">
    <source>
        <dbReference type="ARBA" id="ARBA00005381"/>
    </source>
</evidence>
<feature type="domain" description="Guanylate cyclase" evidence="6">
    <location>
        <begin position="670"/>
        <end position="796"/>
    </location>
</feature>
<dbReference type="InterPro" id="IPR029787">
    <property type="entry name" value="Nucleotide_cyclase"/>
</dbReference>
<dbReference type="RefSeq" id="WP_270885065.1">
    <property type="nucleotide sequence ID" value="NZ_JAQFVF010000083.1"/>
</dbReference>
<feature type="transmembrane region" description="Helical" evidence="5">
    <location>
        <begin position="379"/>
        <end position="401"/>
    </location>
</feature>
<dbReference type="Proteomes" id="UP001596044">
    <property type="component" value="Unassembled WGS sequence"/>
</dbReference>
<dbReference type="CDD" id="cd07302">
    <property type="entry name" value="CHD"/>
    <property type="match status" value="1"/>
</dbReference>
<dbReference type="Gene3D" id="6.10.340.10">
    <property type="match status" value="1"/>
</dbReference>
<dbReference type="InterPro" id="IPR029151">
    <property type="entry name" value="Sensor-like_sf"/>
</dbReference>
<dbReference type="Pfam" id="PF00672">
    <property type="entry name" value="HAMP"/>
    <property type="match status" value="1"/>
</dbReference>
<accession>A0ABW0KAS0</accession>
<organism evidence="8 9">
    <name type="scientific">Paenibacillus aestuarii</name>
    <dbReference type="NCBI Taxonomy" id="516965"/>
    <lineage>
        <taxon>Bacteria</taxon>
        <taxon>Bacillati</taxon>
        <taxon>Bacillota</taxon>
        <taxon>Bacilli</taxon>
        <taxon>Bacillales</taxon>
        <taxon>Paenibacillaceae</taxon>
        <taxon>Paenibacillus</taxon>
    </lineage>
</organism>
<dbReference type="SMART" id="SM00044">
    <property type="entry name" value="CYCc"/>
    <property type="match status" value="1"/>
</dbReference>
<dbReference type="SUPFAM" id="SSF101898">
    <property type="entry name" value="NHL repeat"/>
    <property type="match status" value="1"/>
</dbReference>
<evidence type="ECO:0000313" key="8">
    <source>
        <dbReference type="EMBL" id="MFC5449777.1"/>
    </source>
</evidence>
<feature type="domain" description="HAMP" evidence="7">
    <location>
        <begin position="578"/>
        <end position="630"/>
    </location>
</feature>
<evidence type="ECO:0000256" key="1">
    <source>
        <dbReference type="ARBA" id="ARBA00004236"/>
    </source>
</evidence>
<dbReference type="InterPro" id="IPR011042">
    <property type="entry name" value="6-blade_b-propeller_TolB-like"/>
</dbReference>
<keyword evidence="5" id="KW-1133">Transmembrane helix</keyword>
<dbReference type="InterPro" id="IPR001054">
    <property type="entry name" value="A/G_cyclase"/>
</dbReference>
<keyword evidence="9" id="KW-1185">Reference proteome</keyword>
<keyword evidence="3" id="KW-1003">Cell membrane</keyword>
<dbReference type="SUPFAM" id="SSF55073">
    <property type="entry name" value="Nucleotide cyclase"/>
    <property type="match status" value="1"/>
</dbReference>
<keyword evidence="5" id="KW-0812">Transmembrane</keyword>
<dbReference type="PROSITE" id="PS50885">
    <property type="entry name" value="HAMP"/>
    <property type="match status" value="1"/>
</dbReference>
<dbReference type="SUPFAM" id="SSF103190">
    <property type="entry name" value="Sensory domain-like"/>
    <property type="match status" value="1"/>
</dbReference>
<protein>
    <submittedName>
        <fullName evidence="8">Adenylate/guanylate cyclase domain-containing protein</fullName>
    </submittedName>
</protein>
<evidence type="ECO:0000259" key="6">
    <source>
        <dbReference type="PROSITE" id="PS50125"/>
    </source>
</evidence>
<evidence type="ECO:0000256" key="4">
    <source>
        <dbReference type="ARBA" id="ARBA00023136"/>
    </source>
</evidence>
<name>A0ABW0KAS0_9BACL</name>
<dbReference type="EMBL" id="JBHSMJ010000022">
    <property type="protein sequence ID" value="MFC5449777.1"/>
    <property type="molecule type" value="Genomic_DNA"/>
</dbReference>
<dbReference type="SUPFAM" id="SSF158472">
    <property type="entry name" value="HAMP domain-like"/>
    <property type="match status" value="1"/>
</dbReference>
<comment type="similarity">
    <text evidence="2">Belongs to the adenylyl cyclase class-3 family.</text>
</comment>
<evidence type="ECO:0000256" key="3">
    <source>
        <dbReference type="ARBA" id="ARBA00022475"/>
    </source>
</evidence>
<dbReference type="InterPro" id="IPR003660">
    <property type="entry name" value="HAMP_dom"/>
</dbReference>
<comment type="subcellular location">
    <subcellularLocation>
        <location evidence="1">Cell membrane</location>
    </subcellularLocation>
</comment>
<dbReference type="SMART" id="SM00304">
    <property type="entry name" value="HAMP"/>
    <property type="match status" value="1"/>
</dbReference>
<dbReference type="PROSITE" id="PS50125">
    <property type="entry name" value="GUANYLATE_CYCLASE_2"/>
    <property type="match status" value="1"/>
</dbReference>
<evidence type="ECO:0000313" key="9">
    <source>
        <dbReference type="Proteomes" id="UP001596044"/>
    </source>
</evidence>
<evidence type="ECO:0000259" key="7">
    <source>
        <dbReference type="PROSITE" id="PS50885"/>
    </source>
</evidence>
<dbReference type="Gene3D" id="2.120.10.30">
    <property type="entry name" value="TolB, C-terminal domain"/>
    <property type="match status" value="1"/>
</dbReference>
<dbReference type="Gene3D" id="3.30.70.1230">
    <property type="entry name" value="Nucleotide cyclase"/>
    <property type="match status" value="1"/>
</dbReference>